<dbReference type="SFLD" id="SFLDS00003">
    <property type="entry name" value="Haloacid_Dehalogenase"/>
    <property type="match status" value="1"/>
</dbReference>
<dbReference type="GO" id="GO:0050308">
    <property type="term" value="F:sugar-phosphatase activity"/>
    <property type="evidence" value="ECO:0007669"/>
    <property type="project" value="TreeGrafter"/>
</dbReference>
<dbReference type="PANTHER" id="PTHR43481:SF4">
    <property type="entry name" value="GLYCEROL-1-PHOSPHATE PHOSPHOHYDROLASE 1-RELATED"/>
    <property type="match status" value="1"/>
</dbReference>
<protein>
    <submittedName>
        <fullName evidence="1">HAD-like domain-containing protein</fullName>
    </submittedName>
</protein>
<reference evidence="1" key="1">
    <citation type="submission" date="2020-11" db="EMBL/GenBank/DDBJ databases">
        <authorList>
            <consortium name="DOE Joint Genome Institute"/>
            <person name="Ahrendt S."/>
            <person name="Riley R."/>
            <person name="Andreopoulos W."/>
            <person name="Labutti K."/>
            <person name="Pangilinan J."/>
            <person name="Ruiz-Duenas F.J."/>
            <person name="Barrasa J.M."/>
            <person name="Sanchez-Garcia M."/>
            <person name="Camarero S."/>
            <person name="Miyauchi S."/>
            <person name="Serrano A."/>
            <person name="Linde D."/>
            <person name="Babiker R."/>
            <person name="Drula E."/>
            <person name="Ayuso-Fernandez I."/>
            <person name="Pacheco R."/>
            <person name="Padilla G."/>
            <person name="Ferreira P."/>
            <person name="Barriuso J."/>
            <person name="Kellner H."/>
            <person name="Castanera R."/>
            <person name="Alfaro M."/>
            <person name="Ramirez L."/>
            <person name="Pisabarro A.G."/>
            <person name="Kuo A."/>
            <person name="Tritt A."/>
            <person name="Lipzen A."/>
            <person name="He G."/>
            <person name="Yan M."/>
            <person name="Ng V."/>
            <person name="Cullen D."/>
            <person name="Martin F."/>
            <person name="Rosso M.-N."/>
            <person name="Henrissat B."/>
            <person name="Hibbett D."/>
            <person name="Martinez A.T."/>
            <person name="Grigoriev I.V."/>
        </authorList>
    </citation>
    <scope>NUCLEOTIDE SEQUENCE</scope>
    <source>
        <strain evidence="1">CBS 506.95</strain>
    </source>
</reference>
<proteinExistence type="predicted"/>
<evidence type="ECO:0000313" key="1">
    <source>
        <dbReference type="EMBL" id="KAF9534725.1"/>
    </source>
</evidence>
<sequence>MAKSTTNLHFDAILFDMDGTLVDSAAGVEGAWNLFREAYPSIDVHDILSSSHGIRTVDNLRKHCGINDPVVLEREAVRFEEAIVSSASEGGRAGIVLLPGVKPIIEELASQRFLPKPRWAICTSATREYATSALNSAGILIPDVFITSEDVDNGKPHPDPFLRGAEKCGADPSKCLVLEDSPNGIRSGREAGCKTIGLLTTHSKDQVEAAKPDIIVKDLSAITMKLTDEGVKVTVTMHE</sequence>
<dbReference type="SFLD" id="SFLDG01129">
    <property type="entry name" value="C1.5:_HAD__Beta-PGM__Phosphata"/>
    <property type="match status" value="1"/>
</dbReference>
<name>A0A9P6JWM3_9AGAR</name>
<gene>
    <name evidence="1" type="ORF">CPB83DRAFT_872733</name>
</gene>
<keyword evidence="2" id="KW-1185">Reference proteome</keyword>
<dbReference type="NCBIfam" id="TIGR01509">
    <property type="entry name" value="HAD-SF-IA-v3"/>
    <property type="match status" value="1"/>
</dbReference>
<dbReference type="SUPFAM" id="SSF56784">
    <property type="entry name" value="HAD-like"/>
    <property type="match status" value="1"/>
</dbReference>
<dbReference type="InterPro" id="IPR036412">
    <property type="entry name" value="HAD-like_sf"/>
</dbReference>
<dbReference type="InterPro" id="IPR023198">
    <property type="entry name" value="PGP-like_dom2"/>
</dbReference>
<comment type="caution">
    <text evidence="1">The sequence shown here is derived from an EMBL/GenBank/DDBJ whole genome shotgun (WGS) entry which is preliminary data.</text>
</comment>
<dbReference type="OrthoDB" id="40579at2759"/>
<dbReference type="PANTHER" id="PTHR43481">
    <property type="entry name" value="FRUCTOSE-1-PHOSPHATE PHOSPHATASE"/>
    <property type="match status" value="1"/>
</dbReference>
<dbReference type="Gene3D" id="3.40.50.1000">
    <property type="entry name" value="HAD superfamily/HAD-like"/>
    <property type="match status" value="1"/>
</dbReference>
<dbReference type="Proteomes" id="UP000807306">
    <property type="component" value="Unassembled WGS sequence"/>
</dbReference>
<dbReference type="SFLD" id="SFLDG01135">
    <property type="entry name" value="C1.5.6:_HAD__Beta-PGM__Phospha"/>
    <property type="match status" value="1"/>
</dbReference>
<dbReference type="InterPro" id="IPR023214">
    <property type="entry name" value="HAD_sf"/>
</dbReference>
<dbReference type="EMBL" id="MU157825">
    <property type="protein sequence ID" value="KAF9534725.1"/>
    <property type="molecule type" value="Genomic_DNA"/>
</dbReference>
<accession>A0A9P6JWM3</accession>
<dbReference type="Gene3D" id="1.10.150.240">
    <property type="entry name" value="Putative phosphatase, domain 2"/>
    <property type="match status" value="1"/>
</dbReference>
<dbReference type="InterPro" id="IPR006439">
    <property type="entry name" value="HAD-SF_hydro_IA"/>
</dbReference>
<dbReference type="Pfam" id="PF00702">
    <property type="entry name" value="Hydrolase"/>
    <property type="match status" value="1"/>
</dbReference>
<evidence type="ECO:0000313" key="2">
    <source>
        <dbReference type="Proteomes" id="UP000807306"/>
    </source>
</evidence>
<organism evidence="1 2">
    <name type="scientific">Crepidotus variabilis</name>
    <dbReference type="NCBI Taxonomy" id="179855"/>
    <lineage>
        <taxon>Eukaryota</taxon>
        <taxon>Fungi</taxon>
        <taxon>Dikarya</taxon>
        <taxon>Basidiomycota</taxon>
        <taxon>Agaricomycotina</taxon>
        <taxon>Agaricomycetes</taxon>
        <taxon>Agaricomycetidae</taxon>
        <taxon>Agaricales</taxon>
        <taxon>Agaricineae</taxon>
        <taxon>Crepidotaceae</taxon>
        <taxon>Crepidotus</taxon>
    </lineage>
</organism>
<dbReference type="InterPro" id="IPR051806">
    <property type="entry name" value="HAD-like_SPP"/>
</dbReference>
<dbReference type="AlphaFoldDB" id="A0A9P6JWM3"/>